<dbReference type="InterPro" id="IPR052602">
    <property type="entry name" value="Growth_transcription_reg"/>
</dbReference>
<evidence type="ECO:0000313" key="4">
    <source>
        <dbReference type="Proteomes" id="UP000272942"/>
    </source>
</evidence>
<feature type="coiled-coil region" evidence="1">
    <location>
        <begin position="213"/>
        <end position="275"/>
    </location>
</feature>
<dbReference type="AlphaFoldDB" id="A0A3P8H0M4"/>
<name>A0A3P8H0M4_9TREM</name>
<proteinExistence type="predicted"/>
<dbReference type="Pfam" id="PF12329">
    <property type="entry name" value="TMF_DNA_bd"/>
    <property type="match status" value="1"/>
</dbReference>
<dbReference type="Proteomes" id="UP000272942">
    <property type="component" value="Unassembled WGS sequence"/>
</dbReference>
<keyword evidence="1" id="KW-0175">Coiled coil</keyword>
<protein>
    <submittedName>
        <fullName evidence="3">Uncharacterized protein</fullName>
    </submittedName>
</protein>
<accession>A0A3P8H0M4</accession>
<dbReference type="InterPro" id="IPR022092">
    <property type="entry name" value="TMF_DNA-bd"/>
</dbReference>
<feature type="region of interest" description="Disordered" evidence="2">
    <location>
        <begin position="163"/>
        <end position="182"/>
    </location>
</feature>
<sequence length="356" mass="40857">MERILNEKTVQINELMKEGEQLAQSQLKANTAIKQLRAKEKESKKSERVLSEKNEQLNSQLERLRNDLRARDDIVRELTSQLEHLTKITQTQEAELQTVKVQCSHSESSLQEKENQIDGLKRDLLGLQNQLTEAEARAEHGARSSASEQALREQLDATRIECNSLKRSSDERNSQWREERDYYQVPESQKTAEVASESERVTRQLLCVTEKNINELNSNLTNLRAENQRLQERLDTMNKQLLSERREKSDLSSQLAKLTAERRADTDSVRELRAQLQQERAAHEITMHESKLLENQIRQLRDHAAVQSNKADATDDVSSQCSNEVNDPFSIKNRTETTGVSVWLIRSIMDVGGIGD</sequence>
<dbReference type="EMBL" id="UZAN01046581">
    <property type="protein sequence ID" value="VDP84340.1"/>
    <property type="molecule type" value="Genomic_DNA"/>
</dbReference>
<dbReference type="PANTHER" id="PTHR46515">
    <property type="entry name" value="TATA ELEMENT MODULATORY FACTOR TMF1"/>
    <property type="match status" value="1"/>
</dbReference>
<evidence type="ECO:0000256" key="2">
    <source>
        <dbReference type="SAM" id="MobiDB-lite"/>
    </source>
</evidence>
<feature type="compositionally biased region" description="Basic and acidic residues" evidence="2">
    <location>
        <begin position="167"/>
        <end position="182"/>
    </location>
</feature>
<dbReference type="OrthoDB" id="74178at2759"/>
<evidence type="ECO:0000313" key="3">
    <source>
        <dbReference type="EMBL" id="VDP84340.1"/>
    </source>
</evidence>
<gene>
    <name evidence="3" type="ORF">ECPE_LOCUS8871</name>
</gene>
<keyword evidence="4" id="KW-1185">Reference proteome</keyword>
<evidence type="ECO:0000256" key="1">
    <source>
        <dbReference type="SAM" id="Coils"/>
    </source>
</evidence>
<organism evidence="3 4">
    <name type="scientific">Echinostoma caproni</name>
    <dbReference type="NCBI Taxonomy" id="27848"/>
    <lineage>
        <taxon>Eukaryota</taxon>
        <taxon>Metazoa</taxon>
        <taxon>Spiralia</taxon>
        <taxon>Lophotrochozoa</taxon>
        <taxon>Platyhelminthes</taxon>
        <taxon>Trematoda</taxon>
        <taxon>Digenea</taxon>
        <taxon>Plagiorchiida</taxon>
        <taxon>Echinostomata</taxon>
        <taxon>Echinostomatoidea</taxon>
        <taxon>Echinostomatidae</taxon>
        <taxon>Echinostoma</taxon>
    </lineage>
</organism>
<dbReference type="PANTHER" id="PTHR46515:SF1">
    <property type="entry name" value="TATA ELEMENT MODULATORY FACTOR"/>
    <property type="match status" value="1"/>
</dbReference>
<dbReference type="GO" id="GO:0005794">
    <property type="term" value="C:Golgi apparatus"/>
    <property type="evidence" value="ECO:0007669"/>
    <property type="project" value="TreeGrafter"/>
</dbReference>
<dbReference type="GO" id="GO:0005783">
    <property type="term" value="C:endoplasmic reticulum"/>
    <property type="evidence" value="ECO:0007669"/>
    <property type="project" value="TreeGrafter"/>
</dbReference>
<reference evidence="3 4" key="1">
    <citation type="submission" date="2018-11" db="EMBL/GenBank/DDBJ databases">
        <authorList>
            <consortium name="Pathogen Informatics"/>
        </authorList>
    </citation>
    <scope>NUCLEOTIDE SEQUENCE [LARGE SCALE GENOMIC DNA]</scope>
    <source>
        <strain evidence="3 4">Egypt</strain>
    </source>
</reference>